<proteinExistence type="predicted"/>
<keyword evidence="1" id="KW-0472">Membrane</keyword>
<evidence type="ECO:0000313" key="2">
    <source>
        <dbReference type="EMBL" id="AFC23232.1"/>
    </source>
</evidence>
<dbReference type="eggNOG" id="COG0791">
    <property type="taxonomic scope" value="Bacteria"/>
</dbReference>
<gene>
    <name evidence="2" type="ordered locus">SGRA_0493</name>
</gene>
<dbReference type="HOGENOM" id="CLU_096025_0_0_10"/>
<sequence length="237" mass="26876">MKLYHQFILVGCLALIALYLYWAEPRKGPSPSEKAEAYQELLAQIDQKKRIFQKKYKEDQMLAIAESRAFVTDQLSQKIFPAWYGTPWAFHGTSQEPGQGKIACGYFVSGCLKDAGFKLPRAKMGQQAASVIIKSMAAKSSIQTYTKMSDLHFYLKRASPGIFILGLDKHVGFIWKNEAEECFFIHSSGMYPRQVVQEPLEKSKSVLKSKIKMVGALGPNMALWQKWMHNEQIKLAS</sequence>
<feature type="transmembrane region" description="Helical" evidence="1">
    <location>
        <begin position="6"/>
        <end position="23"/>
    </location>
</feature>
<name>H6L9Q4_SAPGL</name>
<evidence type="ECO:0000256" key="1">
    <source>
        <dbReference type="SAM" id="Phobius"/>
    </source>
</evidence>
<protein>
    <submittedName>
        <fullName evidence="2">Uncharacterized protein</fullName>
    </submittedName>
</protein>
<keyword evidence="1" id="KW-0812">Transmembrane</keyword>
<dbReference type="EMBL" id="CP002831">
    <property type="protein sequence ID" value="AFC23232.1"/>
    <property type="molecule type" value="Genomic_DNA"/>
</dbReference>
<reference evidence="2 3" key="1">
    <citation type="journal article" date="2012" name="Stand. Genomic Sci.">
        <title>Complete genome sequencing and analysis of Saprospira grandis str. Lewin, a predatory marine bacterium.</title>
        <authorList>
            <person name="Saw J.H."/>
            <person name="Yuryev A."/>
            <person name="Kanbe M."/>
            <person name="Hou S."/>
            <person name="Young A.G."/>
            <person name="Aizawa S."/>
            <person name="Alam M."/>
        </authorList>
    </citation>
    <scope>NUCLEOTIDE SEQUENCE [LARGE SCALE GENOMIC DNA]</scope>
    <source>
        <strain evidence="2 3">Lewin</strain>
    </source>
</reference>
<keyword evidence="3" id="KW-1185">Reference proteome</keyword>
<dbReference type="Gene3D" id="3.90.1720.10">
    <property type="entry name" value="endopeptidase domain like (from Nostoc punctiforme)"/>
    <property type="match status" value="1"/>
</dbReference>
<dbReference type="RefSeq" id="WP_014373477.1">
    <property type="nucleotide sequence ID" value="NC_016940.1"/>
</dbReference>
<accession>H6L9Q4</accession>
<dbReference type="AlphaFoldDB" id="H6L9Q4"/>
<organism evidence="2 3">
    <name type="scientific">Saprospira grandis (strain Lewin)</name>
    <dbReference type="NCBI Taxonomy" id="984262"/>
    <lineage>
        <taxon>Bacteria</taxon>
        <taxon>Pseudomonadati</taxon>
        <taxon>Bacteroidota</taxon>
        <taxon>Saprospiria</taxon>
        <taxon>Saprospirales</taxon>
        <taxon>Saprospiraceae</taxon>
        <taxon>Saprospira</taxon>
    </lineage>
</organism>
<dbReference type="Proteomes" id="UP000007519">
    <property type="component" value="Chromosome"/>
</dbReference>
<dbReference type="KEGG" id="sgn:SGRA_0493"/>
<dbReference type="STRING" id="984262.SGRA_0493"/>
<keyword evidence="1" id="KW-1133">Transmembrane helix</keyword>
<evidence type="ECO:0000313" key="3">
    <source>
        <dbReference type="Proteomes" id="UP000007519"/>
    </source>
</evidence>
<dbReference type="OrthoDB" id="944017at2"/>